<dbReference type="AlphaFoldDB" id="A0A225B9T8"/>
<proteinExistence type="predicted"/>
<dbReference type="GO" id="GO:0006914">
    <property type="term" value="P:autophagy"/>
    <property type="evidence" value="ECO:0007669"/>
    <property type="project" value="TreeGrafter"/>
</dbReference>
<feature type="region of interest" description="Disordered" evidence="5">
    <location>
        <begin position="224"/>
        <end position="328"/>
    </location>
</feature>
<keyword evidence="8" id="KW-1185">Reference proteome</keyword>
<dbReference type="GeneID" id="31000823"/>
<feature type="compositionally biased region" description="Low complexity" evidence="5">
    <location>
        <begin position="230"/>
        <end position="242"/>
    </location>
</feature>
<feature type="compositionally biased region" description="Low complexity" evidence="5">
    <location>
        <begin position="282"/>
        <end position="292"/>
    </location>
</feature>
<dbReference type="GO" id="GO:0005737">
    <property type="term" value="C:cytoplasm"/>
    <property type="evidence" value="ECO:0007669"/>
    <property type="project" value="UniProtKB-SubCell"/>
</dbReference>
<feature type="region of interest" description="Disordered" evidence="5">
    <location>
        <begin position="484"/>
        <end position="504"/>
    </location>
</feature>
<evidence type="ECO:0000256" key="3">
    <source>
        <dbReference type="ARBA" id="ARBA00022490"/>
    </source>
</evidence>
<dbReference type="Proteomes" id="UP000214365">
    <property type="component" value="Unassembled WGS sequence"/>
</dbReference>
<evidence type="ECO:0000313" key="7">
    <source>
        <dbReference type="EMBL" id="OKL64156.1"/>
    </source>
</evidence>
<evidence type="ECO:0000313" key="8">
    <source>
        <dbReference type="Proteomes" id="UP000214365"/>
    </source>
</evidence>
<evidence type="ECO:0000256" key="2">
    <source>
        <dbReference type="ARBA" id="ARBA00022448"/>
    </source>
</evidence>
<dbReference type="OrthoDB" id="5325112at2759"/>
<evidence type="ECO:0000256" key="4">
    <source>
        <dbReference type="ARBA" id="ARBA00022927"/>
    </source>
</evidence>
<sequence length="1219" mass="135833">MDESAGPRKRRKLSASDGAPYVLRQLLDEVPIEPESGESDVHITCVEYWSTSAAEILHFVSLPSEPSDQANEPTFILASRLQITGKPTKKHGIQQIVLLPTVSKACVLCNGVVTFYTLPELSPAFENTKVNCQWIGGLDLNRNATDKPVIMIAVSNRIMLVRIGDIAQRIRNIEFPRCLAGARRDTIACVADGNAYSLLEVEHQQKIPLFPISSVNEAFESGHVEDIPQSSSALKRSSSATRTDSKADKSSEHTRSTSLNTFTEAFIGNKEGLLSNQDDRSNTSTPGPSGSDSPRRSTSRDRRDMDASKDLPAPPASDSIEDKQKPLPPAPKVEVARLKPHIVSPTPSEFLLVTGTKETEPGVGIFVNTDGDVVRGTMEFQQYPESIVLDTSTDTNPTAGNTGFHEGFILAILDLKANETTNKYLEIQRWDVEPGEYGRKKALVEIPTAVGDAKTGHVGIRHTAGSSKLNFFELGETLRMVKLKTPDTGGTYSPPQEADPRTDETIEQLRQEKELFESQELTDSESGKKQGSPQTWEQERTKEESIFAHGLGNIQSHLVLWSGNRIWRVTKNPMPLQLDGLLQDTQTWEDGKFKSVDREAVIDLLDSMKSIDPTTEAEFLGLGYVEQKAGLILFADLLSMDPDKRSETIMQATEEVLVGSNLDPRLILFLIPFLANEVLQAKQGIWVHRGLARVAEFYLGHLSESNAMSIVPDDALLNMVKRYLMAWQRKRGYGSVTDETNVFDSVDAALLHLILEQEARARMASRPVTAAARNELNALVDFWKGNFDRAVSLLERYRRLFVLSRLYQSRKISGKVLRTWQRIVDGEKDDDPEVTVHGVEVHVRRYLCKVRDPQLVEEYGSWLASRNPSLGIQVFSDDSARVKLNPDEVVNLLKRRAPNAVQDYLEHLVFSKNQTQYADDLIAYYLDTVINVLQSSPEARASLRESYSTYRALRPPKPTYLSFINENTPQESWWQSRLRLLQLLGGPSTVFTSASGASNLSYSVSAVLARIEPFQDELVSESIILDGRQGRHKEALRLLTHGLGDYDSAIRYCIFGGISISQPAATITLPPTTEDITYTQSAELFKYLLLEFLQIDDVSDRIERTSDVLARFSRWFDVKEVLATIPDDWSVDILSGFLVHVFRDLVSQGREARVQKALSASLNLQVGLEYSEDVEKRGGWIEDDQGLRNLKSTAPSEAITVEADGGSEEEFGEMIDAAK</sequence>
<dbReference type="RefSeq" id="XP_020124277.1">
    <property type="nucleotide sequence ID" value="XM_020259814.1"/>
</dbReference>
<dbReference type="InterPro" id="IPR032914">
    <property type="entry name" value="Vam6/VPS39/TRAP1"/>
</dbReference>
<evidence type="ECO:0000259" key="6">
    <source>
        <dbReference type="PROSITE" id="PS50219"/>
    </source>
</evidence>
<keyword evidence="3" id="KW-0963">Cytoplasm</keyword>
<feature type="region of interest" description="Disordered" evidence="5">
    <location>
        <begin position="516"/>
        <end position="541"/>
    </location>
</feature>
<evidence type="ECO:0000256" key="5">
    <source>
        <dbReference type="SAM" id="MobiDB-lite"/>
    </source>
</evidence>
<organism evidence="7 8">
    <name type="scientific">Talaromyces atroroseus</name>
    <dbReference type="NCBI Taxonomy" id="1441469"/>
    <lineage>
        <taxon>Eukaryota</taxon>
        <taxon>Fungi</taxon>
        <taxon>Dikarya</taxon>
        <taxon>Ascomycota</taxon>
        <taxon>Pezizomycotina</taxon>
        <taxon>Eurotiomycetes</taxon>
        <taxon>Eurotiomycetidae</taxon>
        <taxon>Eurotiales</taxon>
        <taxon>Trichocomaceae</taxon>
        <taxon>Talaromyces</taxon>
        <taxon>Talaromyces sect. Trachyspermi</taxon>
    </lineage>
</organism>
<evidence type="ECO:0000256" key="1">
    <source>
        <dbReference type="ARBA" id="ARBA00004496"/>
    </source>
</evidence>
<accession>A0A225B9T8</accession>
<name>A0A225B9T8_TALAT</name>
<dbReference type="PANTHER" id="PTHR12894">
    <property type="entry name" value="CNH DOMAIN CONTAINING"/>
    <property type="match status" value="1"/>
</dbReference>
<comment type="subcellular location">
    <subcellularLocation>
        <location evidence="1">Cytoplasm</location>
    </subcellularLocation>
</comment>
<dbReference type="GO" id="GO:0016020">
    <property type="term" value="C:membrane"/>
    <property type="evidence" value="ECO:0007669"/>
    <property type="project" value="TreeGrafter"/>
</dbReference>
<reference evidence="7 8" key="1">
    <citation type="submission" date="2015-06" db="EMBL/GenBank/DDBJ databases">
        <title>Talaromyces atroroseus IBT 11181 draft genome.</title>
        <authorList>
            <person name="Rasmussen K.B."/>
            <person name="Rasmussen S."/>
            <person name="Petersen B."/>
            <person name="Sicheritz-Ponten T."/>
            <person name="Mortensen U.H."/>
            <person name="Thrane U."/>
        </authorList>
    </citation>
    <scope>NUCLEOTIDE SEQUENCE [LARGE SCALE GENOMIC DNA]</scope>
    <source>
        <strain evidence="7 8">IBT 11181</strain>
    </source>
</reference>
<dbReference type="PROSITE" id="PS50219">
    <property type="entry name" value="CNH"/>
    <property type="match status" value="1"/>
</dbReference>
<feature type="compositionally biased region" description="Basic and acidic residues" evidence="5">
    <location>
        <begin position="293"/>
        <end position="309"/>
    </location>
</feature>
<feature type="compositionally biased region" description="Basic and acidic residues" evidence="5">
    <location>
        <begin position="243"/>
        <end position="255"/>
    </location>
</feature>
<dbReference type="InterPro" id="IPR001180">
    <property type="entry name" value="CNH_dom"/>
</dbReference>
<comment type="caution">
    <text evidence="7">The sequence shown here is derived from an EMBL/GenBank/DDBJ whole genome shotgun (WGS) entry which is preliminary data.</text>
</comment>
<dbReference type="STRING" id="1441469.A0A225B9T8"/>
<dbReference type="EMBL" id="LFMY01000001">
    <property type="protein sequence ID" value="OKL64156.1"/>
    <property type="molecule type" value="Genomic_DNA"/>
</dbReference>
<gene>
    <name evidence="7" type="ORF">UA08_01068</name>
</gene>
<feature type="domain" description="CNH" evidence="6">
    <location>
        <begin position="31"/>
        <end position="440"/>
    </location>
</feature>
<dbReference type="GO" id="GO:0034058">
    <property type="term" value="P:endosomal vesicle fusion"/>
    <property type="evidence" value="ECO:0007669"/>
    <property type="project" value="TreeGrafter"/>
</dbReference>
<dbReference type="GO" id="GO:0015031">
    <property type="term" value="P:protein transport"/>
    <property type="evidence" value="ECO:0007669"/>
    <property type="project" value="UniProtKB-KW"/>
</dbReference>
<keyword evidence="2" id="KW-0813">Transport</keyword>
<protein>
    <recommendedName>
        <fullName evidence="6">CNH domain-containing protein</fullName>
    </recommendedName>
</protein>
<keyword evidence="4" id="KW-0653">Protein transport</keyword>
<dbReference type="PANTHER" id="PTHR12894:SF27">
    <property type="entry name" value="TRANSFORMING GROWTH FACTOR-BETA RECEPTOR-ASSOCIATED PROTEIN 1"/>
    <property type="match status" value="1"/>
</dbReference>